<feature type="chain" id="PRO_5015497903" evidence="1">
    <location>
        <begin position="28"/>
        <end position="603"/>
    </location>
</feature>
<proteinExistence type="predicted"/>
<dbReference type="EMBL" id="PJCH01000005">
    <property type="protein sequence ID" value="PQA87942.1"/>
    <property type="molecule type" value="Genomic_DNA"/>
</dbReference>
<evidence type="ECO:0000313" key="2">
    <source>
        <dbReference type="EMBL" id="PQA87942.1"/>
    </source>
</evidence>
<organism evidence="2 3">
    <name type="scientific">Hyphococcus luteus</name>
    <dbReference type="NCBI Taxonomy" id="2058213"/>
    <lineage>
        <taxon>Bacteria</taxon>
        <taxon>Pseudomonadati</taxon>
        <taxon>Pseudomonadota</taxon>
        <taxon>Alphaproteobacteria</taxon>
        <taxon>Parvularculales</taxon>
        <taxon>Parvularculaceae</taxon>
        <taxon>Hyphococcus</taxon>
    </lineage>
</organism>
<keyword evidence="1" id="KW-0732">Signal</keyword>
<dbReference type="RefSeq" id="WP_104829187.1">
    <property type="nucleotide sequence ID" value="NZ_PJCH01000005.1"/>
</dbReference>
<reference evidence="2 3" key="1">
    <citation type="submission" date="2017-12" db="EMBL/GenBank/DDBJ databases">
        <authorList>
            <person name="Hurst M.R.H."/>
        </authorList>
    </citation>
    <scope>NUCLEOTIDE SEQUENCE [LARGE SCALE GENOMIC DNA]</scope>
    <source>
        <strain evidence="2 3">SY-3-19</strain>
    </source>
</reference>
<gene>
    <name evidence="2" type="ORF">CW354_06285</name>
</gene>
<feature type="signal peptide" evidence="1">
    <location>
        <begin position="1"/>
        <end position="27"/>
    </location>
</feature>
<name>A0A2S7K626_9PROT</name>
<evidence type="ECO:0000313" key="3">
    <source>
        <dbReference type="Proteomes" id="UP000239504"/>
    </source>
</evidence>
<protein>
    <submittedName>
        <fullName evidence="2">Uncharacterized protein</fullName>
    </submittedName>
</protein>
<accession>A0A2S7K626</accession>
<evidence type="ECO:0000256" key="1">
    <source>
        <dbReference type="SAM" id="SignalP"/>
    </source>
</evidence>
<dbReference type="AlphaFoldDB" id="A0A2S7K626"/>
<keyword evidence="3" id="KW-1185">Reference proteome</keyword>
<dbReference type="Proteomes" id="UP000239504">
    <property type="component" value="Unassembled WGS sequence"/>
</dbReference>
<sequence length="603" mass="63293">MIKSLKLRSVRTLFCASVASLALHACATGPGPVLTAEDLLSAPYAQTDGEPFDVDAMFAVLPDWVSVSHNGARFDAGLGAMVIDDLAIALASAPDARLVADRAVMWGGDPAAADAVFSGAASLEDMSALFDRLSIEGLHSQGLQWENGTENASLSIGKLVIDGLAARSYALEPKEGAAESAGVLRHMAAVMGAFAYDGAAYSDFSFRLNNNRGDNVAFMLDEAFARGYRAGAVDYESVRGVYASVEAGEAAPLVEVSGEEEKARGKNPYEKILNTPPAEAAADMIRHPAEFLTAAAGAGVTEYEIDFVETRGVDISGGLAWLAQWALPPITETELLDFGAQTMTGYRESWNGAPVYTVDRIDVAAADFYWLVPAAYDVAYEGVNYDFNVMVAQMRDGMGPGFATEAAPQFDKLIETLTALGVDRLTADMGMAWSWNGETGDTALSLYGDAEGVSAGDVGLQLGGPSLARWEAMAQADTPLPEAAKEISLKGLQHSLADKGILDRLFAYAAVENGADPEDPEAGPALRQSVAAMVRLTGAQAGEQNARIPAYAEAVAKFIESGGALSLVAAPEDPVDFASLQAASQAAPQTLPDVLNVTLTHTE</sequence>
<comment type="caution">
    <text evidence="2">The sequence shown here is derived from an EMBL/GenBank/DDBJ whole genome shotgun (WGS) entry which is preliminary data.</text>
</comment>
<dbReference type="OrthoDB" id="7623969at2"/>